<dbReference type="InterPro" id="IPR002797">
    <property type="entry name" value="Polysacc_synth"/>
</dbReference>
<feature type="transmembrane region" description="Helical" evidence="6">
    <location>
        <begin position="388"/>
        <end position="408"/>
    </location>
</feature>
<evidence type="ECO:0000256" key="4">
    <source>
        <dbReference type="ARBA" id="ARBA00022989"/>
    </source>
</evidence>
<feature type="transmembrane region" description="Helical" evidence="6">
    <location>
        <begin position="196"/>
        <end position="216"/>
    </location>
</feature>
<proteinExistence type="predicted"/>
<name>A0A562PS65_9PSED</name>
<protein>
    <submittedName>
        <fullName evidence="7">O-antigen/teichoic acid export membrane protein</fullName>
    </submittedName>
</protein>
<keyword evidence="4 6" id="KW-1133">Transmembrane helix</keyword>
<dbReference type="Pfam" id="PF01943">
    <property type="entry name" value="Polysacc_synt"/>
    <property type="match status" value="1"/>
</dbReference>
<comment type="caution">
    <text evidence="7">The sequence shown here is derived from an EMBL/GenBank/DDBJ whole genome shotgun (WGS) entry which is preliminary data.</text>
</comment>
<evidence type="ECO:0000256" key="5">
    <source>
        <dbReference type="ARBA" id="ARBA00023136"/>
    </source>
</evidence>
<keyword evidence="2" id="KW-1003">Cell membrane</keyword>
<dbReference type="InterPro" id="IPR050833">
    <property type="entry name" value="Poly_Biosynth_Transport"/>
</dbReference>
<keyword evidence="3 6" id="KW-0812">Transmembrane</keyword>
<evidence type="ECO:0000313" key="7">
    <source>
        <dbReference type="EMBL" id="TWI47277.1"/>
    </source>
</evidence>
<feature type="transmembrane region" description="Helical" evidence="6">
    <location>
        <begin position="475"/>
        <end position="493"/>
    </location>
</feature>
<comment type="subcellular location">
    <subcellularLocation>
        <location evidence="1">Cell membrane</location>
        <topology evidence="1">Multi-pass membrane protein</topology>
    </subcellularLocation>
</comment>
<dbReference type="EMBL" id="VLKY01000024">
    <property type="protein sequence ID" value="TWI47277.1"/>
    <property type="molecule type" value="Genomic_DNA"/>
</dbReference>
<dbReference type="OrthoDB" id="653189at2"/>
<dbReference type="PANTHER" id="PTHR30250">
    <property type="entry name" value="PST FAMILY PREDICTED COLANIC ACID TRANSPORTER"/>
    <property type="match status" value="1"/>
</dbReference>
<reference evidence="7 8" key="1">
    <citation type="journal article" date="2015" name="Stand. Genomic Sci.">
        <title>Genomic Encyclopedia of Bacterial and Archaeal Type Strains, Phase III: the genomes of soil and plant-associated and newly described type strains.</title>
        <authorList>
            <person name="Whitman W.B."/>
            <person name="Woyke T."/>
            <person name="Klenk H.P."/>
            <person name="Zhou Y."/>
            <person name="Lilburn T.G."/>
            <person name="Beck B.J."/>
            <person name="De Vos P."/>
            <person name="Vandamme P."/>
            <person name="Eisen J.A."/>
            <person name="Garrity G."/>
            <person name="Hugenholtz P."/>
            <person name="Kyrpides N.C."/>
        </authorList>
    </citation>
    <scope>NUCLEOTIDE SEQUENCE [LARGE SCALE GENOMIC DNA]</scope>
    <source>
        <strain evidence="7 8">CGMCC 1.6858</strain>
    </source>
</reference>
<feature type="transmembrane region" description="Helical" evidence="6">
    <location>
        <begin position="166"/>
        <end position="190"/>
    </location>
</feature>
<dbReference type="GO" id="GO:0005886">
    <property type="term" value="C:plasma membrane"/>
    <property type="evidence" value="ECO:0007669"/>
    <property type="project" value="UniProtKB-SubCell"/>
</dbReference>
<evidence type="ECO:0000256" key="6">
    <source>
        <dbReference type="SAM" id="Phobius"/>
    </source>
</evidence>
<feature type="transmembrane region" description="Helical" evidence="6">
    <location>
        <begin position="357"/>
        <end position="376"/>
    </location>
</feature>
<feature type="transmembrane region" description="Helical" evidence="6">
    <location>
        <begin position="273"/>
        <end position="295"/>
    </location>
</feature>
<dbReference type="PANTHER" id="PTHR30250:SF26">
    <property type="entry name" value="PSMA PROTEIN"/>
    <property type="match status" value="1"/>
</dbReference>
<feature type="transmembrane region" description="Helical" evidence="6">
    <location>
        <begin position="414"/>
        <end position="432"/>
    </location>
</feature>
<evidence type="ECO:0000256" key="3">
    <source>
        <dbReference type="ARBA" id="ARBA00022692"/>
    </source>
</evidence>
<feature type="transmembrane region" description="Helical" evidence="6">
    <location>
        <begin position="47"/>
        <end position="72"/>
    </location>
</feature>
<dbReference type="AlphaFoldDB" id="A0A562PS65"/>
<keyword evidence="8" id="KW-1185">Reference proteome</keyword>
<feature type="transmembrane region" description="Helical" evidence="6">
    <location>
        <begin position="132"/>
        <end position="154"/>
    </location>
</feature>
<dbReference type="Proteomes" id="UP000316905">
    <property type="component" value="Unassembled WGS sequence"/>
</dbReference>
<feature type="transmembrane region" description="Helical" evidence="6">
    <location>
        <begin position="316"/>
        <end position="337"/>
    </location>
</feature>
<feature type="transmembrane region" description="Helical" evidence="6">
    <location>
        <begin position="21"/>
        <end position="41"/>
    </location>
</feature>
<evidence type="ECO:0000256" key="2">
    <source>
        <dbReference type="ARBA" id="ARBA00022475"/>
    </source>
</evidence>
<evidence type="ECO:0000256" key="1">
    <source>
        <dbReference type="ARBA" id="ARBA00004651"/>
    </source>
</evidence>
<feature type="transmembrane region" description="Helical" evidence="6">
    <location>
        <begin position="444"/>
        <end position="469"/>
    </location>
</feature>
<organism evidence="7 8">
    <name type="scientific">Pseudomonas duriflava</name>
    <dbReference type="NCBI Taxonomy" id="459528"/>
    <lineage>
        <taxon>Bacteria</taxon>
        <taxon>Pseudomonadati</taxon>
        <taxon>Pseudomonadota</taxon>
        <taxon>Gammaproteobacteria</taxon>
        <taxon>Pseudomonadales</taxon>
        <taxon>Pseudomonadaceae</taxon>
        <taxon>Pseudomonas</taxon>
    </lineage>
</organism>
<gene>
    <name evidence="7" type="ORF">IQ22_04341</name>
</gene>
<feature type="transmembrane region" description="Helical" evidence="6">
    <location>
        <begin position="236"/>
        <end position="253"/>
    </location>
</feature>
<sequence length="512" mass="56188">MQTGPTTLPRASLLRNTVLNYLGQAYGMLIGILIMPFYLSYLGAEAYGLIGFFTVLQTWLQLLDVGISASLIREVARQRSPQENQLDYASGHLLRSMEFIFVPLSLLACFAIHTGAVWMANHWLNPRDIPAQDVATCISLMGLMVALRLLATLYKSGIQGKEQHGWLNAANVLIATIRYLGGLLLVSMWSQSPLDFFLFQVAVGVLETLIFAMKAYVLLPPPTLLSGFNWHRIKPIVPFAASMSFTSVLWIALTQLDKMVLSKVLLLKEYGYFSLVALISTGIITLANPLVQALLPRLTVLVAQNRTHEVQQLYLNASRAAASLLIPLSALIALHGYPLVLAWTGDETSAHWSQSILFWYALGSGLLALSGFQFYLQYAYGLLRLHIVYSLVSAAISIPVILLAAYGFGVYGTALAWFGLRAIAFVIWPPIVHGRFAPGIHKAWCTDIVQILIATILGLSISHVLFALLAPEGRLATFTVLGLSGLTTLLLVVGTGRDGLWRLYAHRVRPGV</sequence>
<evidence type="ECO:0000313" key="8">
    <source>
        <dbReference type="Proteomes" id="UP000316905"/>
    </source>
</evidence>
<feature type="transmembrane region" description="Helical" evidence="6">
    <location>
        <begin position="99"/>
        <end position="120"/>
    </location>
</feature>
<dbReference type="RefSeq" id="WP_145145708.1">
    <property type="nucleotide sequence ID" value="NZ_VLKY01000024.1"/>
</dbReference>
<accession>A0A562PS65</accession>
<keyword evidence="5 6" id="KW-0472">Membrane</keyword>